<gene>
    <name evidence="9" type="ORF">SARC_08651</name>
</gene>
<dbReference type="GO" id="GO:0005634">
    <property type="term" value="C:nucleus"/>
    <property type="evidence" value="ECO:0007669"/>
    <property type="project" value="TreeGrafter"/>
</dbReference>
<feature type="domain" description="C3H1-type" evidence="8">
    <location>
        <begin position="463"/>
        <end position="490"/>
    </location>
</feature>
<dbReference type="AlphaFoldDB" id="A0A0L0FQ48"/>
<feature type="region of interest" description="Disordered" evidence="7">
    <location>
        <begin position="321"/>
        <end position="400"/>
    </location>
</feature>
<evidence type="ECO:0000256" key="6">
    <source>
        <dbReference type="SAM" id="Coils"/>
    </source>
</evidence>
<feature type="zinc finger region" description="C3H1-type" evidence="5">
    <location>
        <begin position="549"/>
        <end position="575"/>
    </location>
</feature>
<keyword evidence="4 5" id="KW-0862">Zinc</keyword>
<organism evidence="9 10">
    <name type="scientific">Sphaeroforma arctica JP610</name>
    <dbReference type="NCBI Taxonomy" id="667725"/>
    <lineage>
        <taxon>Eukaryota</taxon>
        <taxon>Ichthyosporea</taxon>
        <taxon>Ichthyophonida</taxon>
        <taxon>Sphaeroforma</taxon>
    </lineage>
</organism>
<accession>A0A0L0FQ48</accession>
<feature type="compositionally biased region" description="Polar residues" evidence="7">
    <location>
        <begin position="691"/>
        <end position="703"/>
    </location>
</feature>
<feature type="compositionally biased region" description="Basic and acidic residues" evidence="7">
    <location>
        <begin position="352"/>
        <end position="366"/>
    </location>
</feature>
<dbReference type="PROSITE" id="PS50103">
    <property type="entry name" value="ZF_C3H1"/>
    <property type="match status" value="4"/>
</dbReference>
<dbReference type="GO" id="GO:0008270">
    <property type="term" value="F:zinc ion binding"/>
    <property type="evidence" value="ECO:0007669"/>
    <property type="project" value="UniProtKB-KW"/>
</dbReference>
<dbReference type="OrthoDB" id="411372at2759"/>
<evidence type="ECO:0000259" key="8">
    <source>
        <dbReference type="PROSITE" id="PS50103"/>
    </source>
</evidence>
<keyword evidence="3 5" id="KW-0863">Zinc-finger</keyword>
<feature type="compositionally biased region" description="Acidic residues" evidence="7">
    <location>
        <begin position="737"/>
        <end position="750"/>
    </location>
</feature>
<evidence type="ECO:0000313" key="10">
    <source>
        <dbReference type="Proteomes" id="UP000054560"/>
    </source>
</evidence>
<evidence type="ECO:0000313" key="9">
    <source>
        <dbReference type="EMBL" id="KNC78930.1"/>
    </source>
</evidence>
<evidence type="ECO:0000256" key="5">
    <source>
        <dbReference type="PROSITE-ProRule" id="PRU00723"/>
    </source>
</evidence>
<feature type="domain" description="C3H1-type" evidence="8">
    <location>
        <begin position="549"/>
        <end position="575"/>
    </location>
</feature>
<evidence type="ECO:0000256" key="2">
    <source>
        <dbReference type="ARBA" id="ARBA00022737"/>
    </source>
</evidence>
<dbReference type="InterPro" id="IPR045124">
    <property type="entry name" value="Su(sable)-like"/>
</dbReference>
<dbReference type="PANTHER" id="PTHR13119">
    <property type="entry name" value="ZINC FINGER CCCH DOMAIN-CONTAINING PROTEI"/>
    <property type="match status" value="1"/>
</dbReference>
<dbReference type="SUPFAM" id="SSF90229">
    <property type="entry name" value="CCCH zinc finger"/>
    <property type="match status" value="3"/>
</dbReference>
<dbReference type="InterPro" id="IPR000571">
    <property type="entry name" value="Znf_CCCH"/>
</dbReference>
<dbReference type="STRING" id="667725.A0A0L0FQ48"/>
<feature type="region of interest" description="Disordered" evidence="7">
    <location>
        <begin position="691"/>
        <end position="716"/>
    </location>
</feature>
<feature type="zinc finger region" description="C3H1-type" evidence="5">
    <location>
        <begin position="491"/>
        <end position="518"/>
    </location>
</feature>
<dbReference type="InterPro" id="IPR036855">
    <property type="entry name" value="Znf_CCCH_sf"/>
</dbReference>
<dbReference type="Gene3D" id="4.10.1000.10">
    <property type="entry name" value="Zinc finger, CCCH-type"/>
    <property type="match status" value="2"/>
</dbReference>
<feature type="region of interest" description="Disordered" evidence="7">
    <location>
        <begin position="206"/>
        <end position="257"/>
    </location>
</feature>
<keyword evidence="2" id="KW-0677">Repeat</keyword>
<keyword evidence="1 5" id="KW-0479">Metal-binding</keyword>
<evidence type="ECO:0000256" key="4">
    <source>
        <dbReference type="ARBA" id="ARBA00022833"/>
    </source>
</evidence>
<feature type="compositionally biased region" description="Polar residues" evidence="7">
    <location>
        <begin position="381"/>
        <end position="391"/>
    </location>
</feature>
<evidence type="ECO:0000256" key="3">
    <source>
        <dbReference type="ARBA" id="ARBA00022771"/>
    </source>
</evidence>
<feature type="zinc finger region" description="C3H1-type" evidence="5">
    <location>
        <begin position="519"/>
        <end position="546"/>
    </location>
</feature>
<feature type="region of interest" description="Disordered" evidence="7">
    <location>
        <begin position="728"/>
        <end position="750"/>
    </location>
</feature>
<dbReference type="Proteomes" id="UP000054560">
    <property type="component" value="Unassembled WGS sequence"/>
</dbReference>
<name>A0A0L0FQ48_9EUKA</name>
<keyword evidence="6" id="KW-0175">Coiled coil</keyword>
<feature type="domain" description="C3H1-type" evidence="8">
    <location>
        <begin position="491"/>
        <end position="518"/>
    </location>
</feature>
<dbReference type="GO" id="GO:0003723">
    <property type="term" value="F:RNA binding"/>
    <property type="evidence" value="ECO:0007669"/>
    <property type="project" value="InterPro"/>
</dbReference>
<dbReference type="SMART" id="SM00356">
    <property type="entry name" value="ZnF_C3H1"/>
    <property type="match status" value="4"/>
</dbReference>
<sequence length="750" mass="80854">MELTSTSGNRRALCCNDLPIFSDDEDSHGTVRFSGLWGRKRLRVNGSTGTHNHILFFQDKSDVPKDQNTEVRIAVRHSHGSPITLNSSLVSQIGGQAERERICGSSGTAGTNDRISAKSGVRNNSNGAMAAPTHCDIQKRIESESTTEILNMKNQNRGSVSLKGKKKGKGKDGGDKRHNALELTSFDDLLSSTQVGVPGTALAKKAAVRGRGGGGGMNPTRGSARGTGKGFGRGRGRGGHLTDRTTSKNKSTGALDTSGARVGVVQDRELGELVYGQIQGGHATGSVTGNGFDIIASEGQRAIANGLGAQGEITKEKITINGKGGSTDIRNAKGIQKGKKHLPKSRNGKVAKLRESLKRQPKRAGEQKAQLKQKFTKNKKQSSANIPSATKQPPAPPSGIVDTGITGLSLLVQSQRAVAGYVIFDGVKGLAERERQRLVAAEIEEERKGEERQRNEAEKAKKQLKRYACKSYIKRNCDKGDDCYFHHNVEQDPLRICSYYSNGYCSKGDACPFSHDCERAKKQTCAFYLANLCMKGQACQFSHEGEQVRQVTVCKYFLDKTCTAGGSCRYEHNTQDVPCADHFFLPEGCLHGDECIFSHKASSKNKPEYLLHITQARAKIKRSRVAKTLLTTQPVVVERDGGELSPHDANSTSEETLGIVDAEADSTIDVQGIPSPTPGVLDAASVEATTLSESNETPAQTMTAPLDIPEGPDTGVFEVVDSKASSPIRDADIVGESWEETVESDEDEWI</sequence>
<feature type="zinc finger region" description="C3H1-type" evidence="5">
    <location>
        <begin position="463"/>
        <end position="490"/>
    </location>
</feature>
<keyword evidence="10" id="KW-1185">Reference proteome</keyword>
<dbReference type="PANTHER" id="PTHR13119:SF12">
    <property type="entry name" value="PROTEIN SUPPRESSOR OF SABLE"/>
    <property type="match status" value="1"/>
</dbReference>
<feature type="coiled-coil region" evidence="6">
    <location>
        <begin position="433"/>
        <end position="470"/>
    </location>
</feature>
<feature type="domain" description="C3H1-type" evidence="8">
    <location>
        <begin position="519"/>
        <end position="546"/>
    </location>
</feature>
<feature type="compositionally biased region" description="Basic residues" evidence="7">
    <location>
        <begin position="336"/>
        <end position="351"/>
    </location>
</feature>
<dbReference type="EMBL" id="KQ242394">
    <property type="protein sequence ID" value="KNC78930.1"/>
    <property type="molecule type" value="Genomic_DNA"/>
</dbReference>
<dbReference type="Pfam" id="PF14608">
    <property type="entry name" value="zf-CCCH_2"/>
    <property type="match status" value="2"/>
</dbReference>
<dbReference type="GeneID" id="25909155"/>
<reference evidence="9 10" key="1">
    <citation type="submission" date="2011-02" db="EMBL/GenBank/DDBJ databases">
        <title>The Genome Sequence of Sphaeroforma arctica JP610.</title>
        <authorList>
            <consortium name="The Broad Institute Genome Sequencing Platform"/>
            <person name="Russ C."/>
            <person name="Cuomo C."/>
            <person name="Young S.K."/>
            <person name="Zeng Q."/>
            <person name="Gargeya S."/>
            <person name="Alvarado L."/>
            <person name="Berlin A."/>
            <person name="Chapman S.B."/>
            <person name="Chen Z."/>
            <person name="Freedman E."/>
            <person name="Gellesch M."/>
            <person name="Goldberg J."/>
            <person name="Griggs A."/>
            <person name="Gujja S."/>
            <person name="Heilman E."/>
            <person name="Heiman D."/>
            <person name="Howarth C."/>
            <person name="Mehta T."/>
            <person name="Neiman D."/>
            <person name="Pearson M."/>
            <person name="Roberts A."/>
            <person name="Saif S."/>
            <person name="Shea T."/>
            <person name="Shenoy N."/>
            <person name="Sisk P."/>
            <person name="Stolte C."/>
            <person name="Sykes S."/>
            <person name="White J."/>
            <person name="Yandava C."/>
            <person name="Burger G."/>
            <person name="Gray M.W."/>
            <person name="Holland P.W.H."/>
            <person name="King N."/>
            <person name="Lang F.B.F."/>
            <person name="Roger A.J."/>
            <person name="Ruiz-Trillo I."/>
            <person name="Haas B."/>
            <person name="Nusbaum C."/>
            <person name="Birren B."/>
        </authorList>
    </citation>
    <scope>NUCLEOTIDE SEQUENCE [LARGE SCALE GENOMIC DNA]</scope>
    <source>
        <strain evidence="9 10">JP610</strain>
    </source>
</reference>
<dbReference type="Pfam" id="PF00642">
    <property type="entry name" value="zf-CCCH"/>
    <property type="match status" value="1"/>
</dbReference>
<evidence type="ECO:0000256" key="7">
    <source>
        <dbReference type="SAM" id="MobiDB-lite"/>
    </source>
</evidence>
<proteinExistence type="predicted"/>
<dbReference type="eggNOG" id="KOG1040">
    <property type="taxonomic scope" value="Eukaryota"/>
</dbReference>
<evidence type="ECO:0000256" key="1">
    <source>
        <dbReference type="ARBA" id="ARBA00022723"/>
    </source>
</evidence>
<dbReference type="GO" id="GO:0045892">
    <property type="term" value="P:negative regulation of DNA-templated transcription"/>
    <property type="evidence" value="ECO:0007669"/>
    <property type="project" value="InterPro"/>
</dbReference>
<dbReference type="RefSeq" id="XP_014152832.1">
    <property type="nucleotide sequence ID" value="XM_014297357.1"/>
</dbReference>
<feature type="compositionally biased region" description="Polar residues" evidence="7">
    <location>
        <begin position="150"/>
        <end position="159"/>
    </location>
</feature>
<protein>
    <recommendedName>
        <fullName evidence="8">C3H1-type domain-containing protein</fullName>
    </recommendedName>
</protein>
<feature type="region of interest" description="Disordered" evidence="7">
    <location>
        <begin position="150"/>
        <end position="178"/>
    </location>
</feature>